<accession>A0ABT0IAT6</accession>
<comment type="caution">
    <text evidence="1">The sequence shown here is derived from an EMBL/GenBank/DDBJ whole genome shotgun (WGS) entry which is preliminary data.</text>
</comment>
<dbReference type="RefSeq" id="WP_248634062.1">
    <property type="nucleotide sequence ID" value="NZ_JALPTH010000011.1"/>
</dbReference>
<protein>
    <submittedName>
        <fullName evidence="1">Uncharacterized protein</fullName>
    </submittedName>
</protein>
<organism evidence="1 2">
    <name type="scientific">Streptomyces lichenis</name>
    <dbReference type="NCBI Taxonomy" id="2306967"/>
    <lineage>
        <taxon>Bacteria</taxon>
        <taxon>Bacillati</taxon>
        <taxon>Actinomycetota</taxon>
        <taxon>Actinomycetes</taxon>
        <taxon>Kitasatosporales</taxon>
        <taxon>Streptomycetaceae</taxon>
        <taxon>Streptomyces</taxon>
    </lineage>
</organism>
<evidence type="ECO:0000313" key="1">
    <source>
        <dbReference type="EMBL" id="MCK8678415.1"/>
    </source>
</evidence>
<gene>
    <name evidence="1" type="ORF">M1O15_13605</name>
</gene>
<name>A0ABT0IAT6_9ACTN</name>
<sequence>MLELLDLVVAGTLTAQSVREAIAERAAALDAKYDPCHGNEAAQLYARCFGDCDTCWAAEPGFRRTLAEEQERVAKAQDPDTYPYVIMGRTAHLRDALTHHPIVHVHSSCPSTSSGTV</sequence>
<dbReference type="Proteomes" id="UP001522868">
    <property type="component" value="Unassembled WGS sequence"/>
</dbReference>
<keyword evidence="2" id="KW-1185">Reference proteome</keyword>
<dbReference type="EMBL" id="JALPTH010000011">
    <property type="protein sequence ID" value="MCK8678415.1"/>
    <property type="molecule type" value="Genomic_DNA"/>
</dbReference>
<evidence type="ECO:0000313" key="2">
    <source>
        <dbReference type="Proteomes" id="UP001522868"/>
    </source>
</evidence>
<proteinExistence type="predicted"/>
<reference evidence="1 2" key="1">
    <citation type="submission" date="2022-04" db="EMBL/GenBank/DDBJ databases">
        <title>Streptomyces sp. nov. LCR6-01 isolated from Lichen of Dirinaria sp.</title>
        <authorList>
            <person name="Kanchanasin P."/>
            <person name="Tanasupawat S."/>
            <person name="Phongsopitanun W."/>
        </authorList>
    </citation>
    <scope>NUCLEOTIDE SEQUENCE [LARGE SCALE GENOMIC DNA]</scope>
    <source>
        <strain evidence="1 2">LCR6-01</strain>
    </source>
</reference>